<evidence type="ECO:0000313" key="4">
    <source>
        <dbReference type="Proteomes" id="UP000271974"/>
    </source>
</evidence>
<accession>A0A433SJU4</accession>
<dbReference type="PANTHER" id="PTHR47403">
    <property type="entry name" value="LOC100145250 PROTEIN"/>
    <property type="match status" value="1"/>
</dbReference>
<evidence type="ECO:0000256" key="1">
    <source>
        <dbReference type="SAM" id="MobiDB-lite"/>
    </source>
</evidence>
<keyword evidence="4" id="KW-1185">Reference proteome</keyword>
<comment type="caution">
    <text evidence="3">The sequence shown here is derived from an EMBL/GenBank/DDBJ whole genome shotgun (WGS) entry which is preliminary data.</text>
</comment>
<reference evidence="3 4" key="1">
    <citation type="submission" date="2019-01" db="EMBL/GenBank/DDBJ databases">
        <title>A draft genome assembly of the solar-powered sea slug Elysia chlorotica.</title>
        <authorList>
            <person name="Cai H."/>
            <person name="Li Q."/>
            <person name="Fang X."/>
            <person name="Li J."/>
            <person name="Curtis N.E."/>
            <person name="Altenburger A."/>
            <person name="Shibata T."/>
            <person name="Feng M."/>
            <person name="Maeda T."/>
            <person name="Schwartz J.A."/>
            <person name="Shigenobu S."/>
            <person name="Lundholm N."/>
            <person name="Nishiyama T."/>
            <person name="Yang H."/>
            <person name="Hasebe M."/>
            <person name="Li S."/>
            <person name="Pierce S.K."/>
            <person name="Wang J."/>
        </authorList>
    </citation>
    <scope>NUCLEOTIDE SEQUENCE [LARGE SCALE GENOMIC DNA]</scope>
    <source>
        <strain evidence="3">EC2010</strain>
        <tissue evidence="3">Whole organism of an adult</tissue>
    </source>
</reference>
<evidence type="ECO:0000313" key="3">
    <source>
        <dbReference type="EMBL" id="RUS69345.1"/>
    </source>
</evidence>
<dbReference type="SUPFAM" id="SSF55729">
    <property type="entry name" value="Acyl-CoA N-acyltransferases (Nat)"/>
    <property type="match status" value="1"/>
</dbReference>
<name>A0A433SJU4_ELYCH</name>
<protein>
    <recommendedName>
        <fullName evidence="2">N-acetyltransferase domain-containing protein</fullName>
    </recommendedName>
</protein>
<dbReference type="InterPro" id="IPR016181">
    <property type="entry name" value="Acyl_CoA_acyltransferase"/>
</dbReference>
<dbReference type="Gene3D" id="3.40.630.30">
    <property type="match status" value="1"/>
</dbReference>
<dbReference type="PANTHER" id="PTHR47403:SF6">
    <property type="entry name" value="N-ACETYLTRANSFERASE DOMAIN-CONTAINING PROTEIN"/>
    <property type="match status" value="1"/>
</dbReference>
<evidence type="ECO:0000259" key="2">
    <source>
        <dbReference type="PROSITE" id="PS51186"/>
    </source>
</evidence>
<dbReference type="InterPro" id="IPR000182">
    <property type="entry name" value="GNAT_dom"/>
</dbReference>
<dbReference type="Proteomes" id="UP000271974">
    <property type="component" value="Unassembled WGS sequence"/>
</dbReference>
<dbReference type="OrthoDB" id="6086192at2759"/>
<feature type="compositionally biased region" description="Polar residues" evidence="1">
    <location>
        <begin position="234"/>
        <end position="253"/>
    </location>
</feature>
<sequence>MSSAPDVTIRRALLSDEAAVMSLGDVYSGRDYLFALYSDLVQDPDTYPVVAVVNNVVVGFYLTEPFDGGVTVIKRAGRVAESYRGRGVFHLMEAELERHTAHERSQVMYEAVARTDKVDHLIDRFLSKGYRPVYRKGIMNKLLKPSNYGRQGNNTHLTLDLKEMSRQDLSLMFHAENDEPRLFPQKRLFNFYLGYRLMDENIPSILCKGGGAFYSATKNDVRTDGCEPYHKPNGNVQSQNGSSHIRTIDNRSSSADSNMKAKINDVKRIAMVTFYRFLPTRTGYLYFLDVYATPEAVTSRDYLQSHLQRHLFTARRHFPKTNGILCVAHDLHIPKDLISSSLAQLGICEDLEGQEDFQVLYEKNDIKR</sequence>
<feature type="domain" description="N-acetyltransferase" evidence="2">
    <location>
        <begin position="7"/>
        <end position="149"/>
    </location>
</feature>
<dbReference type="EMBL" id="RQTK01001718">
    <property type="protein sequence ID" value="RUS69345.1"/>
    <property type="molecule type" value="Genomic_DNA"/>
</dbReference>
<dbReference type="PROSITE" id="PS51186">
    <property type="entry name" value="GNAT"/>
    <property type="match status" value="1"/>
</dbReference>
<dbReference type="GO" id="GO:0016747">
    <property type="term" value="F:acyltransferase activity, transferring groups other than amino-acyl groups"/>
    <property type="evidence" value="ECO:0007669"/>
    <property type="project" value="InterPro"/>
</dbReference>
<feature type="region of interest" description="Disordered" evidence="1">
    <location>
        <begin position="230"/>
        <end position="253"/>
    </location>
</feature>
<proteinExistence type="predicted"/>
<dbReference type="AlphaFoldDB" id="A0A433SJU4"/>
<organism evidence="3 4">
    <name type="scientific">Elysia chlorotica</name>
    <name type="common">Eastern emerald elysia</name>
    <name type="synonym">Sea slug</name>
    <dbReference type="NCBI Taxonomy" id="188477"/>
    <lineage>
        <taxon>Eukaryota</taxon>
        <taxon>Metazoa</taxon>
        <taxon>Spiralia</taxon>
        <taxon>Lophotrochozoa</taxon>
        <taxon>Mollusca</taxon>
        <taxon>Gastropoda</taxon>
        <taxon>Heterobranchia</taxon>
        <taxon>Euthyneura</taxon>
        <taxon>Panpulmonata</taxon>
        <taxon>Sacoglossa</taxon>
        <taxon>Placobranchoidea</taxon>
        <taxon>Plakobranchidae</taxon>
        <taxon>Elysia</taxon>
    </lineage>
</organism>
<gene>
    <name evidence="3" type="ORF">EGW08_022891</name>
</gene>